<sequence length="59" mass="6376">MLDFATQESNLSAGTQVSIYGTSVTLQDGFSFTQMLQEISMNHANSSESNEEGKKQLGS</sequence>
<protein>
    <submittedName>
        <fullName evidence="1">Uncharacterized protein</fullName>
    </submittedName>
</protein>
<reference evidence="1 2" key="1">
    <citation type="journal article" date="2018" name="Nat. Genet.">
        <title>The Rosa genome provides new insights in the design of modern roses.</title>
        <authorList>
            <person name="Bendahmane M."/>
        </authorList>
    </citation>
    <scope>NUCLEOTIDE SEQUENCE [LARGE SCALE GENOMIC DNA]</scope>
    <source>
        <strain evidence="2">cv. Old Blush</strain>
    </source>
</reference>
<proteinExistence type="predicted"/>
<organism evidence="1 2">
    <name type="scientific">Rosa chinensis</name>
    <name type="common">China rose</name>
    <dbReference type="NCBI Taxonomy" id="74649"/>
    <lineage>
        <taxon>Eukaryota</taxon>
        <taxon>Viridiplantae</taxon>
        <taxon>Streptophyta</taxon>
        <taxon>Embryophyta</taxon>
        <taxon>Tracheophyta</taxon>
        <taxon>Spermatophyta</taxon>
        <taxon>Magnoliopsida</taxon>
        <taxon>eudicotyledons</taxon>
        <taxon>Gunneridae</taxon>
        <taxon>Pentapetalae</taxon>
        <taxon>rosids</taxon>
        <taxon>fabids</taxon>
        <taxon>Rosales</taxon>
        <taxon>Rosaceae</taxon>
        <taxon>Rosoideae</taxon>
        <taxon>Rosoideae incertae sedis</taxon>
        <taxon>Rosa</taxon>
    </lineage>
</organism>
<dbReference type="Proteomes" id="UP000238479">
    <property type="component" value="Chromosome 5"/>
</dbReference>
<evidence type="ECO:0000313" key="2">
    <source>
        <dbReference type="Proteomes" id="UP000238479"/>
    </source>
</evidence>
<keyword evidence="2" id="KW-1185">Reference proteome</keyword>
<accession>A0A2P6QMF3</accession>
<evidence type="ECO:0000313" key="1">
    <source>
        <dbReference type="EMBL" id="PRQ35348.1"/>
    </source>
</evidence>
<comment type="caution">
    <text evidence="1">The sequence shown here is derived from an EMBL/GenBank/DDBJ whole genome shotgun (WGS) entry which is preliminary data.</text>
</comment>
<dbReference type="AlphaFoldDB" id="A0A2P6QMF3"/>
<dbReference type="EMBL" id="PDCK01000043">
    <property type="protein sequence ID" value="PRQ35348.1"/>
    <property type="molecule type" value="Genomic_DNA"/>
</dbReference>
<name>A0A2P6QMF3_ROSCH</name>
<dbReference type="Gramene" id="PRQ35348">
    <property type="protein sequence ID" value="PRQ35348"/>
    <property type="gene ID" value="RchiOBHm_Chr5g0078991"/>
</dbReference>
<gene>
    <name evidence="1" type="ORF">RchiOBHm_Chr5g0078991</name>
</gene>